<evidence type="ECO:0000256" key="2">
    <source>
        <dbReference type="SAM" id="MobiDB-lite"/>
    </source>
</evidence>
<keyword evidence="4" id="KW-1185">Reference proteome</keyword>
<dbReference type="PANTHER" id="PTHR31071:SF9">
    <property type="entry name" value="INTRACELLULAR PROTEIN TRANSPORT PROTEIN USO1-RELATED"/>
    <property type="match status" value="1"/>
</dbReference>
<reference evidence="3" key="2">
    <citation type="submission" date="2022-03" db="EMBL/GenBank/DDBJ databases">
        <title>Draft title - Genomic analysis of global carrot germplasm unveils the trajectory of domestication and the origin of high carotenoid orange carrot.</title>
        <authorList>
            <person name="Iorizzo M."/>
            <person name="Ellison S."/>
            <person name="Senalik D."/>
            <person name="Macko-Podgorni A."/>
            <person name="Grzebelus D."/>
            <person name="Bostan H."/>
            <person name="Rolling W."/>
            <person name="Curaba J."/>
            <person name="Simon P."/>
        </authorList>
    </citation>
    <scope>NUCLEOTIDE SEQUENCE</scope>
    <source>
        <tissue evidence="3">Leaf</tissue>
    </source>
</reference>
<evidence type="ECO:0000256" key="1">
    <source>
        <dbReference type="SAM" id="Coils"/>
    </source>
</evidence>
<name>A0AAF0WK02_DAUCS</name>
<feature type="compositionally biased region" description="Polar residues" evidence="2">
    <location>
        <begin position="568"/>
        <end position="592"/>
    </location>
</feature>
<proteinExistence type="predicted"/>
<dbReference type="InterPro" id="IPR043424">
    <property type="entry name" value="BLT-like"/>
</dbReference>
<accession>A0AAF0WK02</accession>
<feature type="coiled-coil region" evidence="1">
    <location>
        <begin position="194"/>
        <end position="221"/>
    </location>
</feature>
<dbReference type="PANTHER" id="PTHR31071">
    <property type="entry name" value="GB|AAF24581.1"/>
    <property type="match status" value="1"/>
</dbReference>
<feature type="region of interest" description="Disordered" evidence="2">
    <location>
        <begin position="512"/>
        <end position="592"/>
    </location>
</feature>
<evidence type="ECO:0000313" key="4">
    <source>
        <dbReference type="Proteomes" id="UP000077755"/>
    </source>
</evidence>
<dbReference type="AlphaFoldDB" id="A0AAF0WK02"/>
<feature type="compositionally biased region" description="Basic and acidic residues" evidence="2">
    <location>
        <begin position="519"/>
        <end position="539"/>
    </location>
</feature>
<organism evidence="3 4">
    <name type="scientific">Daucus carota subsp. sativus</name>
    <name type="common">Carrot</name>
    <dbReference type="NCBI Taxonomy" id="79200"/>
    <lineage>
        <taxon>Eukaryota</taxon>
        <taxon>Viridiplantae</taxon>
        <taxon>Streptophyta</taxon>
        <taxon>Embryophyta</taxon>
        <taxon>Tracheophyta</taxon>
        <taxon>Spermatophyta</taxon>
        <taxon>Magnoliopsida</taxon>
        <taxon>eudicotyledons</taxon>
        <taxon>Gunneridae</taxon>
        <taxon>Pentapetalae</taxon>
        <taxon>asterids</taxon>
        <taxon>campanulids</taxon>
        <taxon>Apiales</taxon>
        <taxon>Apiaceae</taxon>
        <taxon>Apioideae</taxon>
        <taxon>Scandiceae</taxon>
        <taxon>Daucinae</taxon>
        <taxon>Daucus</taxon>
        <taxon>Daucus sect. Daucus</taxon>
    </lineage>
</organism>
<dbReference type="Proteomes" id="UP000077755">
    <property type="component" value="Chromosome 2"/>
</dbReference>
<dbReference type="EMBL" id="CP093344">
    <property type="protein sequence ID" value="WOG90519.1"/>
    <property type="molecule type" value="Genomic_DNA"/>
</dbReference>
<protein>
    <submittedName>
        <fullName evidence="3">Uncharacterized protein</fullName>
    </submittedName>
</protein>
<keyword evidence="1" id="KW-0175">Coiled coil</keyword>
<gene>
    <name evidence="3" type="ORF">DCAR_0209763</name>
</gene>
<evidence type="ECO:0000313" key="3">
    <source>
        <dbReference type="EMBL" id="WOG90519.1"/>
    </source>
</evidence>
<feature type="compositionally biased region" description="Basic and acidic residues" evidence="2">
    <location>
        <begin position="549"/>
        <end position="567"/>
    </location>
</feature>
<sequence length="625" mass="70279">MGIKLKHNVFPGGKRGGSTPTTSWKIGLAHSDGSLVHVHNSNTLSARTLGANLNKTHTHIKAARMNKADSGIAHCNDEEEECFQLCSHVADPPDDTEEQPTSAGSLRRHIAATLFRHHRFVGINGHALQPVSLASPSSSPEAAPYYSAVTPASPLDLTDQGEFSYNVKTSAELLKVLNLIWSLEEQHAANLSLMKTLQRELEHSQEQIEKLLQEKRRGRDINKIMEHNSLDTPLRRAKEQVPTRNAVLSVRDELESERKLRKQSESLYLKLAQELSQVKSSFSNSLEELKRERKARILLENLCDEFAKGITDYEQKARFLKHRPDEGLFSRERPDQLILHISESWLDERMQMKLAATPCGTTDKSTIVEKLSMEIESFLQSKQPVVSRYVDGLSLKKVKKNSSHRYSLESFHLNDVASAPRDGDCEEDSTGSVLNSLAFNKHSSGTRMNGASKLIIDRGKDLINSDPSRNKIQTRDVFKCNEYHSSSQNQSHKHSFTTVSCDVNNVRVDKYKKSQSTEASKERKQIRAESHDFHPDDVLHSITRNHSVSRNDGKLHSEKPCTEDSLDHSASSNHPMTITTSKPEISESSSQGLQIMKKHSLKARLLEAKLESRHSLMKNSKAPIY</sequence>
<dbReference type="KEGG" id="dcr:108206947"/>
<reference evidence="3" key="1">
    <citation type="journal article" date="2016" name="Nat. Genet.">
        <title>A high-quality carrot genome assembly provides new insights into carotenoid accumulation and asterid genome evolution.</title>
        <authorList>
            <person name="Iorizzo M."/>
            <person name="Ellison S."/>
            <person name="Senalik D."/>
            <person name="Zeng P."/>
            <person name="Satapoomin P."/>
            <person name="Huang J."/>
            <person name="Bowman M."/>
            <person name="Iovene M."/>
            <person name="Sanseverino W."/>
            <person name="Cavagnaro P."/>
            <person name="Yildiz M."/>
            <person name="Macko-Podgorni A."/>
            <person name="Moranska E."/>
            <person name="Grzebelus E."/>
            <person name="Grzebelus D."/>
            <person name="Ashrafi H."/>
            <person name="Zheng Z."/>
            <person name="Cheng S."/>
            <person name="Spooner D."/>
            <person name="Van Deynze A."/>
            <person name="Simon P."/>
        </authorList>
    </citation>
    <scope>NUCLEOTIDE SEQUENCE</scope>
    <source>
        <tissue evidence="3">Leaf</tissue>
    </source>
</reference>